<dbReference type="STRING" id="686832.A0A0C3C2X7"/>
<gene>
    <name evidence="1" type="ORF">M413DRAFT_76578</name>
</gene>
<organism evidence="1 2">
    <name type="scientific">Hebeloma cylindrosporum</name>
    <dbReference type="NCBI Taxonomy" id="76867"/>
    <lineage>
        <taxon>Eukaryota</taxon>
        <taxon>Fungi</taxon>
        <taxon>Dikarya</taxon>
        <taxon>Basidiomycota</taxon>
        <taxon>Agaricomycotina</taxon>
        <taxon>Agaricomycetes</taxon>
        <taxon>Agaricomycetidae</taxon>
        <taxon>Agaricales</taxon>
        <taxon>Agaricineae</taxon>
        <taxon>Hymenogastraceae</taxon>
        <taxon>Hebeloma</taxon>
    </lineage>
</organism>
<evidence type="ECO:0000313" key="2">
    <source>
        <dbReference type="Proteomes" id="UP000053424"/>
    </source>
</evidence>
<dbReference type="OrthoDB" id="5596707at2759"/>
<name>A0A0C3C2X7_HEBCY</name>
<accession>A0A0C3C2X7</accession>
<dbReference type="InterPro" id="IPR021109">
    <property type="entry name" value="Peptidase_aspartic_dom_sf"/>
</dbReference>
<reference evidence="1 2" key="1">
    <citation type="submission" date="2014-04" db="EMBL/GenBank/DDBJ databases">
        <authorList>
            <consortium name="DOE Joint Genome Institute"/>
            <person name="Kuo A."/>
            <person name="Gay G."/>
            <person name="Dore J."/>
            <person name="Kohler A."/>
            <person name="Nagy L.G."/>
            <person name="Floudas D."/>
            <person name="Copeland A."/>
            <person name="Barry K.W."/>
            <person name="Cichocki N."/>
            <person name="Veneault-Fourrey C."/>
            <person name="LaButti K."/>
            <person name="Lindquist E.A."/>
            <person name="Lipzen A."/>
            <person name="Lundell T."/>
            <person name="Morin E."/>
            <person name="Murat C."/>
            <person name="Sun H."/>
            <person name="Tunlid A."/>
            <person name="Henrissat B."/>
            <person name="Grigoriev I.V."/>
            <person name="Hibbett D.S."/>
            <person name="Martin F."/>
            <person name="Nordberg H.P."/>
            <person name="Cantor M.N."/>
            <person name="Hua S.X."/>
        </authorList>
    </citation>
    <scope>NUCLEOTIDE SEQUENCE [LARGE SCALE GENOMIC DNA]</scope>
    <source>
        <strain evidence="2">h7</strain>
    </source>
</reference>
<dbReference type="HOGENOM" id="CLU_003921_8_2_1"/>
<dbReference type="Gene3D" id="2.40.70.10">
    <property type="entry name" value="Acid Proteases"/>
    <property type="match status" value="1"/>
</dbReference>
<keyword evidence="2" id="KW-1185">Reference proteome</keyword>
<feature type="non-terminal residue" evidence="1">
    <location>
        <position position="1"/>
    </location>
</feature>
<reference evidence="2" key="2">
    <citation type="submission" date="2015-01" db="EMBL/GenBank/DDBJ databases">
        <title>Evolutionary Origins and Diversification of the Mycorrhizal Mutualists.</title>
        <authorList>
            <consortium name="DOE Joint Genome Institute"/>
            <consortium name="Mycorrhizal Genomics Consortium"/>
            <person name="Kohler A."/>
            <person name="Kuo A."/>
            <person name="Nagy L.G."/>
            <person name="Floudas D."/>
            <person name="Copeland A."/>
            <person name="Barry K.W."/>
            <person name="Cichocki N."/>
            <person name="Veneault-Fourrey C."/>
            <person name="LaButti K."/>
            <person name="Lindquist E.A."/>
            <person name="Lipzen A."/>
            <person name="Lundell T."/>
            <person name="Morin E."/>
            <person name="Murat C."/>
            <person name="Riley R."/>
            <person name="Ohm R."/>
            <person name="Sun H."/>
            <person name="Tunlid A."/>
            <person name="Henrissat B."/>
            <person name="Grigoriev I.V."/>
            <person name="Hibbett D.S."/>
            <person name="Martin F."/>
        </authorList>
    </citation>
    <scope>NUCLEOTIDE SEQUENCE [LARGE SCALE GENOMIC DNA]</scope>
    <source>
        <strain evidence="2">h7</strain>
    </source>
</reference>
<dbReference type="Proteomes" id="UP000053424">
    <property type="component" value="Unassembled WGS sequence"/>
</dbReference>
<sequence length="116" mass="13305">DIWEKLGVPVRSDHKMNMVSANASTNQTIGLIHDLKVTIGEYNFYLQVQVVESASYEMLLRQPFLTLTEANTQHWANGDLHIMLQDPNSKQSSLFPPNLMEAEATSKLLMWVFRNR</sequence>
<protein>
    <submittedName>
        <fullName evidence="1">Uncharacterized protein</fullName>
    </submittedName>
</protein>
<dbReference type="CDD" id="cd00303">
    <property type="entry name" value="retropepsin_like"/>
    <property type="match status" value="1"/>
</dbReference>
<dbReference type="AlphaFoldDB" id="A0A0C3C2X7"/>
<proteinExistence type="predicted"/>
<dbReference type="EMBL" id="KN831794">
    <property type="protein sequence ID" value="KIM37971.1"/>
    <property type="molecule type" value="Genomic_DNA"/>
</dbReference>
<evidence type="ECO:0000313" key="1">
    <source>
        <dbReference type="EMBL" id="KIM37971.1"/>
    </source>
</evidence>